<evidence type="ECO:0000313" key="1">
    <source>
        <dbReference type="EMBL" id="JAH19485.1"/>
    </source>
</evidence>
<reference evidence="1" key="1">
    <citation type="submission" date="2014-11" db="EMBL/GenBank/DDBJ databases">
        <authorList>
            <person name="Amaro Gonzalez C."/>
        </authorList>
    </citation>
    <scope>NUCLEOTIDE SEQUENCE</scope>
</reference>
<reference evidence="1" key="2">
    <citation type="journal article" date="2015" name="Fish Shellfish Immunol.">
        <title>Early steps in the European eel (Anguilla anguilla)-Vibrio vulnificus interaction in the gills: Role of the RtxA13 toxin.</title>
        <authorList>
            <person name="Callol A."/>
            <person name="Pajuelo D."/>
            <person name="Ebbesson L."/>
            <person name="Teles M."/>
            <person name="MacKenzie S."/>
            <person name="Amaro C."/>
        </authorList>
    </citation>
    <scope>NUCLEOTIDE SEQUENCE</scope>
</reference>
<organism evidence="1">
    <name type="scientific">Anguilla anguilla</name>
    <name type="common">European freshwater eel</name>
    <name type="synonym">Muraena anguilla</name>
    <dbReference type="NCBI Taxonomy" id="7936"/>
    <lineage>
        <taxon>Eukaryota</taxon>
        <taxon>Metazoa</taxon>
        <taxon>Chordata</taxon>
        <taxon>Craniata</taxon>
        <taxon>Vertebrata</taxon>
        <taxon>Euteleostomi</taxon>
        <taxon>Actinopterygii</taxon>
        <taxon>Neopterygii</taxon>
        <taxon>Teleostei</taxon>
        <taxon>Anguilliformes</taxon>
        <taxon>Anguillidae</taxon>
        <taxon>Anguilla</taxon>
    </lineage>
</organism>
<dbReference type="EMBL" id="GBXM01089092">
    <property type="protein sequence ID" value="JAH19485.1"/>
    <property type="molecule type" value="Transcribed_RNA"/>
</dbReference>
<protein>
    <submittedName>
        <fullName evidence="1">Uncharacterized protein</fullName>
    </submittedName>
</protein>
<name>A0A0E9QT97_ANGAN</name>
<proteinExistence type="predicted"/>
<dbReference type="AlphaFoldDB" id="A0A0E9QT97"/>
<sequence length="26" mass="2961">MHIVGRVALRCIQLECYVHTGLVVHL</sequence>
<accession>A0A0E9QT97</accession>